<reference evidence="2 3" key="1">
    <citation type="journal article" date="2019" name="Microorganisms">
        <title>Systematic Affiliation and Genome Analysis of Subtercola vilae DB165(T) with Particular Emphasis on Cold Adaptation of an Isolate from a High-Altitude Cold Volcano Lake.</title>
        <authorList>
            <person name="Villalobos A.S."/>
            <person name="Wiese J."/>
            <person name="Imhoff J.F."/>
            <person name="Dorador C."/>
            <person name="Keller A."/>
            <person name="Hentschel U."/>
        </authorList>
    </citation>
    <scope>NUCLEOTIDE SEQUENCE [LARGE SCALE GENOMIC DNA]</scope>
    <source>
        <strain evidence="2 3">DB165</strain>
    </source>
</reference>
<dbReference type="RefSeq" id="WP_136642188.1">
    <property type="nucleotide sequence ID" value="NZ_QYRT01000017.1"/>
</dbReference>
<name>A0A4T2BXT0_9MICO</name>
<feature type="signal peptide" evidence="1">
    <location>
        <begin position="1"/>
        <end position="26"/>
    </location>
</feature>
<gene>
    <name evidence="2" type="ORF">D4765_10140</name>
</gene>
<keyword evidence="1" id="KW-0732">Signal</keyword>
<keyword evidence="3" id="KW-1185">Reference proteome</keyword>
<accession>A0A4T2BXT0</accession>
<comment type="caution">
    <text evidence="2">The sequence shown here is derived from an EMBL/GenBank/DDBJ whole genome shotgun (WGS) entry which is preliminary data.</text>
</comment>
<dbReference type="AlphaFoldDB" id="A0A4T2BXT0"/>
<sequence length="228" mass="24717">MRVKKSLLTATVVGLLIVGSAAPAFAGTADTGAVTMMVRVNGQEVPFDSSFPTQPLHLHGTPPIQSTGPHTNLINFDQWYGCYTLNHDDDIFATFYTPSQNEQPGREINLRCGNSSYGYKHIESGKKADWQAKFDGAVNAGWIPQSQGMQSWDDLMAVAAGDAISYPNFSTVNQFNQTTCAVVNVDFYKEGVGLVYTFNARAAYSNTNDRLITAFPQSSTICPPGLGD</sequence>
<dbReference type="OrthoDB" id="5144412at2"/>
<dbReference type="Proteomes" id="UP000306192">
    <property type="component" value="Unassembled WGS sequence"/>
</dbReference>
<evidence type="ECO:0000313" key="3">
    <source>
        <dbReference type="Proteomes" id="UP000306192"/>
    </source>
</evidence>
<evidence type="ECO:0000313" key="2">
    <source>
        <dbReference type="EMBL" id="TIH36139.1"/>
    </source>
</evidence>
<evidence type="ECO:0008006" key="4">
    <source>
        <dbReference type="Google" id="ProtNLM"/>
    </source>
</evidence>
<dbReference type="EMBL" id="QYRT01000017">
    <property type="protein sequence ID" value="TIH36139.1"/>
    <property type="molecule type" value="Genomic_DNA"/>
</dbReference>
<organism evidence="2 3">
    <name type="scientific">Subtercola vilae</name>
    <dbReference type="NCBI Taxonomy" id="2056433"/>
    <lineage>
        <taxon>Bacteria</taxon>
        <taxon>Bacillati</taxon>
        <taxon>Actinomycetota</taxon>
        <taxon>Actinomycetes</taxon>
        <taxon>Micrococcales</taxon>
        <taxon>Microbacteriaceae</taxon>
        <taxon>Subtercola</taxon>
    </lineage>
</organism>
<protein>
    <recommendedName>
        <fullName evidence="4">DUF4360 domain-containing protein</fullName>
    </recommendedName>
</protein>
<feature type="chain" id="PRO_5020374848" description="DUF4360 domain-containing protein" evidence="1">
    <location>
        <begin position="27"/>
        <end position="228"/>
    </location>
</feature>
<proteinExistence type="predicted"/>
<evidence type="ECO:0000256" key="1">
    <source>
        <dbReference type="SAM" id="SignalP"/>
    </source>
</evidence>